<dbReference type="EMBL" id="CT868407">
    <property type="protein sequence ID" value="CAK81578.1"/>
    <property type="molecule type" value="Genomic_DNA"/>
</dbReference>
<dbReference type="HOGENOM" id="CLU_1558239_0_0_1"/>
<evidence type="ECO:0000313" key="3">
    <source>
        <dbReference type="Proteomes" id="UP000000600"/>
    </source>
</evidence>
<dbReference type="AlphaFoldDB" id="A0DEW1"/>
<accession>A0DEW1</accession>
<proteinExistence type="predicted"/>
<dbReference type="KEGG" id="ptm:GSPATT00016404001"/>
<dbReference type="Proteomes" id="UP000000600">
    <property type="component" value="Unassembled WGS sequence"/>
</dbReference>
<organism evidence="2 3">
    <name type="scientific">Paramecium tetraurelia</name>
    <dbReference type="NCBI Taxonomy" id="5888"/>
    <lineage>
        <taxon>Eukaryota</taxon>
        <taxon>Sar</taxon>
        <taxon>Alveolata</taxon>
        <taxon>Ciliophora</taxon>
        <taxon>Intramacronucleata</taxon>
        <taxon>Oligohymenophorea</taxon>
        <taxon>Peniculida</taxon>
        <taxon>Parameciidae</taxon>
        <taxon>Paramecium</taxon>
    </lineage>
</organism>
<reference evidence="2 3" key="1">
    <citation type="journal article" date="2006" name="Nature">
        <title>Global trends of whole-genome duplications revealed by the ciliate Paramecium tetraurelia.</title>
        <authorList>
            <consortium name="Genoscope"/>
            <person name="Aury J.-M."/>
            <person name="Jaillon O."/>
            <person name="Duret L."/>
            <person name="Noel B."/>
            <person name="Jubin C."/>
            <person name="Porcel B.M."/>
            <person name="Segurens B."/>
            <person name="Daubin V."/>
            <person name="Anthouard V."/>
            <person name="Aiach N."/>
            <person name="Arnaiz O."/>
            <person name="Billaut A."/>
            <person name="Beisson J."/>
            <person name="Blanc I."/>
            <person name="Bouhouche K."/>
            <person name="Camara F."/>
            <person name="Duharcourt S."/>
            <person name="Guigo R."/>
            <person name="Gogendeau D."/>
            <person name="Katinka M."/>
            <person name="Keller A.-M."/>
            <person name="Kissmehl R."/>
            <person name="Klotz C."/>
            <person name="Koll F."/>
            <person name="Le Moue A."/>
            <person name="Lepere C."/>
            <person name="Malinsky S."/>
            <person name="Nowacki M."/>
            <person name="Nowak J.K."/>
            <person name="Plattner H."/>
            <person name="Poulain J."/>
            <person name="Ruiz F."/>
            <person name="Serrano V."/>
            <person name="Zagulski M."/>
            <person name="Dessen P."/>
            <person name="Betermier M."/>
            <person name="Weissenbach J."/>
            <person name="Scarpelli C."/>
            <person name="Schachter V."/>
            <person name="Sperling L."/>
            <person name="Meyer E."/>
            <person name="Cohen J."/>
            <person name="Wincker P."/>
        </authorList>
    </citation>
    <scope>NUCLEOTIDE SEQUENCE [LARGE SCALE GENOMIC DNA]</scope>
    <source>
        <strain evidence="2 3">Stock d4-2</strain>
    </source>
</reference>
<dbReference type="OrthoDB" id="303316at2759"/>
<sequence>MINSTLFSKPKQRQIYLIYASRNQTQSKTTPRNTHLKLPNCSPQSRINDNKQKKKNSIVTPRIQRSQQQSPVVKQQFRIRDSSESIMKELELSGNEDLKDINKSLLLTSQEINKKMQFSIESYLNNTLKQKKINHNLNNMIEFDLTQDNASFYSFELSRSRRETPLQPIKVYHKK</sequence>
<feature type="compositionally biased region" description="Polar residues" evidence="1">
    <location>
        <begin position="23"/>
        <end position="33"/>
    </location>
</feature>
<evidence type="ECO:0000313" key="2">
    <source>
        <dbReference type="EMBL" id="CAK81578.1"/>
    </source>
</evidence>
<dbReference type="RefSeq" id="XP_001448975.1">
    <property type="nucleotide sequence ID" value="XM_001448938.1"/>
</dbReference>
<dbReference type="GeneID" id="5034760"/>
<protein>
    <submittedName>
        <fullName evidence="2">Uncharacterized protein</fullName>
    </submittedName>
</protein>
<feature type="region of interest" description="Disordered" evidence="1">
    <location>
        <begin position="23"/>
        <end position="74"/>
    </location>
</feature>
<evidence type="ECO:0000256" key="1">
    <source>
        <dbReference type="SAM" id="MobiDB-lite"/>
    </source>
</evidence>
<gene>
    <name evidence="2" type="ORF">GSPATT00016404001</name>
</gene>
<keyword evidence="3" id="KW-1185">Reference proteome</keyword>
<name>A0DEW1_PARTE</name>
<feature type="compositionally biased region" description="Polar residues" evidence="1">
    <location>
        <begin position="57"/>
        <end position="73"/>
    </location>
</feature>
<dbReference type="OMA" id="QPIKVYH"/>
<dbReference type="InParanoid" id="A0DEW1"/>